<keyword evidence="4" id="KW-0812">Transmembrane</keyword>
<protein>
    <recommendedName>
        <fullName evidence="7">Mammalian cell entry protein</fullName>
    </recommendedName>
</protein>
<feature type="region of interest" description="Disordered" evidence="3">
    <location>
        <begin position="227"/>
        <end position="258"/>
    </location>
</feature>
<comment type="caution">
    <text evidence="5">The sequence shown here is derived from an EMBL/GenBank/DDBJ whole genome shotgun (WGS) entry which is preliminary data.</text>
</comment>
<evidence type="ECO:0008006" key="7">
    <source>
        <dbReference type="Google" id="ProtNLM"/>
    </source>
</evidence>
<evidence type="ECO:0000256" key="1">
    <source>
        <dbReference type="ARBA" id="ARBA00004370"/>
    </source>
</evidence>
<comment type="subcellular location">
    <subcellularLocation>
        <location evidence="1">Membrane</location>
    </subcellularLocation>
</comment>
<evidence type="ECO:0000313" key="6">
    <source>
        <dbReference type="Proteomes" id="UP000193090"/>
    </source>
</evidence>
<keyword evidence="6" id="KW-1185">Reference proteome</keyword>
<feature type="region of interest" description="Disordered" evidence="3">
    <location>
        <begin position="1"/>
        <end position="65"/>
    </location>
</feature>
<dbReference type="EMBL" id="LQPZ01000016">
    <property type="protein sequence ID" value="ORX06059.1"/>
    <property type="molecule type" value="Genomic_DNA"/>
</dbReference>
<feature type="compositionally biased region" description="Acidic residues" evidence="3">
    <location>
        <begin position="43"/>
        <end position="65"/>
    </location>
</feature>
<dbReference type="Proteomes" id="UP000193090">
    <property type="component" value="Unassembled WGS sequence"/>
</dbReference>
<feature type="transmembrane region" description="Helical" evidence="4">
    <location>
        <begin position="76"/>
        <end position="98"/>
    </location>
</feature>
<keyword evidence="2 4" id="KW-0472">Membrane</keyword>
<name>A0A1X2EMV0_9MYCO</name>
<dbReference type="GO" id="GO:0016020">
    <property type="term" value="C:membrane"/>
    <property type="evidence" value="ECO:0007669"/>
    <property type="project" value="UniProtKB-SubCell"/>
</dbReference>
<evidence type="ECO:0000256" key="4">
    <source>
        <dbReference type="SAM" id="Phobius"/>
    </source>
</evidence>
<gene>
    <name evidence="5" type="ORF">AWC30_06465</name>
</gene>
<organism evidence="5 6">
    <name type="scientific">Mycolicibacillus trivialis</name>
    <dbReference type="NCBI Taxonomy" id="1798"/>
    <lineage>
        <taxon>Bacteria</taxon>
        <taxon>Bacillati</taxon>
        <taxon>Actinomycetota</taxon>
        <taxon>Actinomycetes</taxon>
        <taxon>Mycobacteriales</taxon>
        <taxon>Mycobacteriaceae</taxon>
        <taxon>Mycolicibacillus</taxon>
    </lineage>
</organism>
<dbReference type="PANTHER" id="PTHR37042">
    <property type="entry name" value="OUTER MEMBRANE PROTEIN RV1973"/>
    <property type="match status" value="1"/>
</dbReference>
<dbReference type="PANTHER" id="PTHR37042:SF4">
    <property type="entry name" value="OUTER MEMBRANE PROTEIN RV1973"/>
    <property type="match status" value="1"/>
</dbReference>
<dbReference type="STRING" id="1798.AWC30_06465"/>
<keyword evidence="4" id="KW-1133">Transmembrane helix</keyword>
<proteinExistence type="predicted"/>
<evidence type="ECO:0000256" key="3">
    <source>
        <dbReference type="SAM" id="MobiDB-lite"/>
    </source>
</evidence>
<dbReference type="AlphaFoldDB" id="A0A1X2EMV0"/>
<accession>A0A1X2EMV0</accession>
<evidence type="ECO:0000313" key="5">
    <source>
        <dbReference type="EMBL" id="ORX06059.1"/>
    </source>
</evidence>
<evidence type="ECO:0000256" key="2">
    <source>
        <dbReference type="ARBA" id="ARBA00023136"/>
    </source>
</evidence>
<sequence length="258" mass="27257">MEDTDPGEPETGTTDAPEPSETTPQTTAARDADDGASAKSDPVEPDPEDGDDGDPEAPEADAEDDAFGSRWWRRPAIGAAALVAVAVLAAAAVGIVKFRDTAHELTRLQQSEADRSAVLEVARDYAERSLNYSFENPDEFFDAVEENVSPTLKQKFVDATEFLTGVMRQAQVSSTGEVVAADASAHSGDLYEVVVSAYQTTRNLQNPEPRVSVILLQITVNRADDGWQVSDIGPKSGSHTAEEGGAGLPDLAGDQPGG</sequence>
<reference evidence="5 6" key="1">
    <citation type="submission" date="2016-01" db="EMBL/GenBank/DDBJ databases">
        <title>The new phylogeny of the genus Mycobacterium.</title>
        <authorList>
            <person name="Tarcisio F."/>
            <person name="Conor M."/>
            <person name="Antonella G."/>
            <person name="Elisabetta G."/>
            <person name="Giulia F.S."/>
            <person name="Sara T."/>
            <person name="Anna F."/>
            <person name="Clotilde B."/>
            <person name="Roberto B."/>
            <person name="Veronica D.S."/>
            <person name="Fabio R."/>
            <person name="Monica P."/>
            <person name="Olivier J."/>
            <person name="Enrico T."/>
            <person name="Nicola S."/>
        </authorList>
    </citation>
    <scope>NUCLEOTIDE SEQUENCE [LARGE SCALE GENOMIC DNA]</scope>
    <source>
        <strain evidence="5 6">DSM 44153</strain>
    </source>
</reference>